<dbReference type="SUPFAM" id="SSF54506">
    <property type="entry name" value="Diaminopimelate epimerase-like"/>
    <property type="match status" value="1"/>
</dbReference>
<accession>A0AAV5HJY2</accession>
<evidence type="ECO:0000256" key="3">
    <source>
        <dbReference type="SAM" id="Phobius"/>
    </source>
</evidence>
<name>A0AAV5HJY2_9ROSI</name>
<feature type="transmembrane region" description="Helical" evidence="3">
    <location>
        <begin position="255"/>
        <end position="278"/>
    </location>
</feature>
<dbReference type="EMBL" id="BPVZ01000001">
    <property type="protein sequence ID" value="GKU86626.1"/>
    <property type="molecule type" value="Genomic_DNA"/>
</dbReference>
<evidence type="ECO:0000256" key="2">
    <source>
        <dbReference type="ARBA" id="ARBA00023235"/>
    </source>
</evidence>
<dbReference type="GO" id="GO:0016853">
    <property type="term" value="F:isomerase activity"/>
    <property type="evidence" value="ECO:0007669"/>
    <property type="project" value="UniProtKB-KW"/>
</dbReference>
<comment type="caution">
    <text evidence="4">The sequence shown here is derived from an EMBL/GenBank/DDBJ whole genome shotgun (WGS) entry which is preliminary data.</text>
</comment>
<keyword evidence="2" id="KW-0413">Isomerase</keyword>
<sequence length="279" mass="30315">MAKGPVKYFFVDAFTDSAFKGNPAAVCLLEEERDEEWLQSLAAEFNIPVTCYLTRITDPECATPRFRLRWFTPVAELKLCGHATLASAHALFRTGLVNSDIIEFDTLAGILTAKKVPDVKATDASSKIETGGAHEGFLIELNFPAIPTTECNSAEVSAVTEALNGASLIDIKKATASDDLFALLLQSPDLISLAKSSSQGKDPVCGSAHCVLTPYWSQKQGKCDFIACEASPRGGIINIHLDKHNRRVVLRGKTVTVMEGCLLFYIWGLMSFSMYVGLS</sequence>
<dbReference type="PANTHER" id="PTHR13774:SF17">
    <property type="entry name" value="PHENAZINE BIOSYNTHESIS-LIKE DOMAIN-CONTAINING PROTEIN"/>
    <property type="match status" value="1"/>
</dbReference>
<keyword evidence="3" id="KW-0812">Transmembrane</keyword>
<proteinExistence type="inferred from homology"/>
<keyword evidence="3" id="KW-0472">Membrane</keyword>
<comment type="similarity">
    <text evidence="1">Belongs to the PhzF family.</text>
</comment>
<evidence type="ECO:0000313" key="5">
    <source>
        <dbReference type="Proteomes" id="UP001054252"/>
    </source>
</evidence>
<dbReference type="PIRSF" id="PIRSF016184">
    <property type="entry name" value="PhzC_PhzF"/>
    <property type="match status" value="1"/>
</dbReference>
<keyword evidence="5" id="KW-1185">Reference proteome</keyword>
<protein>
    <submittedName>
        <fullName evidence="4">Uncharacterized protein</fullName>
    </submittedName>
</protein>
<evidence type="ECO:0000313" key="4">
    <source>
        <dbReference type="EMBL" id="GKU86626.1"/>
    </source>
</evidence>
<organism evidence="4 5">
    <name type="scientific">Rubroshorea leprosula</name>
    <dbReference type="NCBI Taxonomy" id="152421"/>
    <lineage>
        <taxon>Eukaryota</taxon>
        <taxon>Viridiplantae</taxon>
        <taxon>Streptophyta</taxon>
        <taxon>Embryophyta</taxon>
        <taxon>Tracheophyta</taxon>
        <taxon>Spermatophyta</taxon>
        <taxon>Magnoliopsida</taxon>
        <taxon>eudicotyledons</taxon>
        <taxon>Gunneridae</taxon>
        <taxon>Pentapetalae</taxon>
        <taxon>rosids</taxon>
        <taxon>malvids</taxon>
        <taxon>Malvales</taxon>
        <taxon>Dipterocarpaceae</taxon>
        <taxon>Rubroshorea</taxon>
    </lineage>
</organism>
<dbReference type="InterPro" id="IPR003719">
    <property type="entry name" value="Phenazine_PhzF-like"/>
</dbReference>
<dbReference type="Proteomes" id="UP001054252">
    <property type="component" value="Unassembled WGS sequence"/>
</dbReference>
<gene>
    <name evidence="4" type="ORF">SLEP1_g1128</name>
</gene>
<keyword evidence="3" id="KW-1133">Transmembrane helix</keyword>
<reference evidence="4 5" key="1">
    <citation type="journal article" date="2021" name="Commun. Biol.">
        <title>The genome of Shorea leprosula (Dipterocarpaceae) highlights the ecological relevance of drought in aseasonal tropical rainforests.</title>
        <authorList>
            <person name="Ng K.K.S."/>
            <person name="Kobayashi M.J."/>
            <person name="Fawcett J.A."/>
            <person name="Hatakeyama M."/>
            <person name="Paape T."/>
            <person name="Ng C.H."/>
            <person name="Ang C.C."/>
            <person name="Tnah L.H."/>
            <person name="Lee C.T."/>
            <person name="Nishiyama T."/>
            <person name="Sese J."/>
            <person name="O'Brien M.J."/>
            <person name="Copetti D."/>
            <person name="Mohd Noor M.I."/>
            <person name="Ong R.C."/>
            <person name="Putra M."/>
            <person name="Sireger I.Z."/>
            <person name="Indrioko S."/>
            <person name="Kosugi Y."/>
            <person name="Izuno A."/>
            <person name="Isagi Y."/>
            <person name="Lee S.L."/>
            <person name="Shimizu K.K."/>
        </authorList>
    </citation>
    <scope>NUCLEOTIDE SEQUENCE [LARGE SCALE GENOMIC DNA]</scope>
    <source>
        <strain evidence="4">214</strain>
    </source>
</reference>
<dbReference type="Pfam" id="PF02567">
    <property type="entry name" value="PhzC-PhzF"/>
    <property type="match status" value="2"/>
</dbReference>
<dbReference type="AlphaFoldDB" id="A0AAV5HJY2"/>
<evidence type="ECO:0000256" key="1">
    <source>
        <dbReference type="ARBA" id="ARBA00008270"/>
    </source>
</evidence>
<dbReference type="PANTHER" id="PTHR13774">
    <property type="entry name" value="PHENAZINE BIOSYNTHESIS PROTEIN"/>
    <property type="match status" value="1"/>
</dbReference>
<dbReference type="Gene3D" id="3.10.310.10">
    <property type="entry name" value="Diaminopimelate Epimerase, Chain A, domain 1"/>
    <property type="match status" value="2"/>
</dbReference>
<dbReference type="GO" id="GO:0005737">
    <property type="term" value="C:cytoplasm"/>
    <property type="evidence" value="ECO:0007669"/>
    <property type="project" value="TreeGrafter"/>
</dbReference>